<dbReference type="AlphaFoldDB" id="A0A401L270"/>
<evidence type="ECO:0000313" key="1">
    <source>
        <dbReference type="EMBL" id="GCB25611.1"/>
    </source>
</evidence>
<dbReference type="Pfam" id="PF12311">
    <property type="entry name" value="DUF3632"/>
    <property type="match status" value="1"/>
</dbReference>
<evidence type="ECO:0000313" key="2">
    <source>
        <dbReference type="Proteomes" id="UP000286921"/>
    </source>
</evidence>
<comment type="caution">
    <text evidence="1">The sequence shown here is derived from an EMBL/GenBank/DDBJ whole genome shotgun (WGS) entry which is preliminary data.</text>
</comment>
<dbReference type="PANTHER" id="PTHR38797">
    <property type="entry name" value="NUCLEAR PORE COMPLEX PROTEIN NUP85-RELATED"/>
    <property type="match status" value="1"/>
</dbReference>
<dbReference type="STRING" id="105351.A0A401L270"/>
<keyword evidence="2" id="KW-1185">Reference proteome</keyword>
<name>A0A401L270_ASPAW</name>
<protein>
    <submittedName>
        <fullName evidence="1">Uncharacterized protein</fullName>
    </submittedName>
</protein>
<gene>
    <name evidence="1" type="ORF">AAWM_08496</name>
</gene>
<dbReference type="PANTHER" id="PTHR38797:SF6">
    <property type="match status" value="1"/>
</dbReference>
<proteinExistence type="predicted"/>
<accession>A0A401L270</accession>
<dbReference type="InterPro" id="IPR053204">
    <property type="entry name" value="Oxopyrrolidines_Biosynth-assoc"/>
</dbReference>
<dbReference type="InterPro" id="IPR022085">
    <property type="entry name" value="OpdG"/>
</dbReference>
<dbReference type="Proteomes" id="UP000286921">
    <property type="component" value="Unassembled WGS sequence"/>
</dbReference>
<organism evidence="1 2">
    <name type="scientific">Aspergillus awamori</name>
    <name type="common">Black koji mold</name>
    <dbReference type="NCBI Taxonomy" id="105351"/>
    <lineage>
        <taxon>Eukaryota</taxon>
        <taxon>Fungi</taxon>
        <taxon>Dikarya</taxon>
        <taxon>Ascomycota</taxon>
        <taxon>Pezizomycotina</taxon>
        <taxon>Eurotiomycetes</taxon>
        <taxon>Eurotiomycetidae</taxon>
        <taxon>Eurotiales</taxon>
        <taxon>Aspergillaceae</taxon>
        <taxon>Aspergillus</taxon>
    </lineage>
</organism>
<sequence length="300" mass="35273">MHNFSEEFLARPEYQVIKAFVQNPDVSPAEAVQRLLRVREVLHREGREPPTDIDGTHTWIAMVTVVDLVSLTPAAQQHKFIEFIDHLQRTKVIDPLSGEEPTAVDMKLWTELPYLGVYLRDMYFFKYVPGALHLFPDIFPQSIPRLTLQLVPRIEYAQQVDDDPRREYPPSELQEWENRNAFMAQLTAKADHLGHTIDASLYALWACRETFEECDPLVEEAVRISCIWYIYASQRMWENCQVRRTFGDADNPSPRQRFMMKKWYRWRNDLKAAQLQFPRASTQEMIQKALTEIEKAERGE</sequence>
<dbReference type="EMBL" id="BDHI01000022">
    <property type="protein sequence ID" value="GCB25611.1"/>
    <property type="molecule type" value="Genomic_DNA"/>
</dbReference>
<reference evidence="1 2" key="1">
    <citation type="submission" date="2016-09" db="EMBL/GenBank/DDBJ databases">
        <title>Aspergillus awamori IFM 58123T.</title>
        <authorList>
            <person name="Kusuya Y."/>
            <person name="Shimizu M."/>
            <person name="Takahashi H."/>
            <person name="Yaguchi T."/>
        </authorList>
    </citation>
    <scope>NUCLEOTIDE SEQUENCE [LARGE SCALE GENOMIC DNA]</scope>
    <source>
        <strain evidence="1 2">IFM 58123</strain>
    </source>
</reference>